<dbReference type="InterPro" id="IPR000772">
    <property type="entry name" value="Ricin_B_lectin"/>
</dbReference>
<keyword evidence="2" id="KW-0812">Transmembrane</keyword>
<organism evidence="4 5">
    <name type="scientific">Actinoplanes auranticolor</name>
    <dbReference type="NCBI Taxonomy" id="47988"/>
    <lineage>
        <taxon>Bacteria</taxon>
        <taxon>Bacillati</taxon>
        <taxon>Actinomycetota</taxon>
        <taxon>Actinomycetes</taxon>
        <taxon>Micromonosporales</taxon>
        <taxon>Micromonosporaceae</taxon>
        <taxon>Actinoplanes</taxon>
    </lineage>
</organism>
<protein>
    <recommendedName>
        <fullName evidence="3">Ricin B lectin domain-containing protein</fullName>
    </recommendedName>
</protein>
<evidence type="ECO:0000256" key="2">
    <source>
        <dbReference type="SAM" id="Phobius"/>
    </source>
</evidence>
<feature type="region of interest" description="Disordered" evidence="1">
    <location>
        <begin position="97"/>
        <end position="190"/>
    </location>
</feature>
<keyword evidence="2" id="KW-0472">Membrane</keyword>
<dbReference type="PROSITE" id="PS50231">
    <property type="entry name" value="RICIN_B_LECTIN"/>
    <property type="match status" value="1"/>
</dbReference>
<dbReference type="Pfam" id="PF00652">
    <property type="entry name" value="Ricin_B_lectin"/>
    <property type="match status" value="1"/>
</dbReference>
<feature type="region of interest" description="Disordered" evidence="1">
    <location>
        <begin position="1"/>
        <end position="46"/>
    </location>
</feature>
<feature type="compositionally biased region" description="Pro residues" evidence="1">
    <location>
        <begin position="173"/>
        <end position="185"/>
    </location>
</feature>
<evidence type="ECO:0000313" key="5">
    <source>
        <dbReference type="Proteomes" id="UP000681340"/>
    </source>
</evidence>
<dbReference type="SMART" id="SM00458">
    <property type="entry name" value="RICIN"/>
    <property type="match status" value="1"/>
</dbReference>
<gene>
    <name evidence="4" type="ORF">Aau02nite_29980</name>
</gene>
<dbReference type="Proteomes" id="UP000681340">
    <property type="component" value="Unassembled WGS sequence"/>
</dbReference>
<dbReference type="InterPro" id="IPR035992">
    <property type="entry name" value="Ricin_B-like_lectins"/>
</dbReference>
<sequence length="305" mass="30097">MADDSERDDPVLVRPYITTQPLEPDERPAPTWPATADLPEDGTRELPGVVAPVSATVPDPAAKTTALRRQKLLVLAGTGVLALLGGAGLFLLQPSGDENPPATARPAPSAPGVTRPAGAAPVASAGTITASAGSSIVSRPATTTRPTATPGTEGAAVGGAAGPGPARTTTPAPGAPSPTLSPPPGTARTGAITAAGGRCLFLGGILGLDGAPVQTSGCADVSYQRWTLATDGTLMVANRCAAVSGDGSVRIGDCDDRPAAQWRAGPGGSLVNPQTGRCLTDPGALATPVTVTDCTGAATQTWTLP</sequence>
<dbReference type="Gene3D" id="2.80.10.50">
    <property type="match status" value="1"/>
</dbReference>
<proteinExistence type="predicted"/>
<feature type="domain" description="Ricin B lectin" evidence="3">
    <location>
        <begin position="189"/>
        <end position="305"/>
    </location>
</feature>
<evidence type="ECO:0000313" key="4">
    <source>
        <dbReference type="EMBL" id="GIM68069.1"/>
    </source>
</evidence>
<dbReference type="EMBL" id="BOQL01000024">
    <property type="protein sequence ID" value="GIM68069.1"/>
    <property type="molecule type" value="Genomic_DNA"/>
</dbReference>
<feature type="compositionally biased region" description="Low complexity" evidence="1">
    <location>
        <begin position="123"/>
        <end position="155"/>
    </location>
</feature>
<feature type="compositionally biased region" description="Low complexity" evidence="1">
    <location>
        <begin position="100"/>
        <end position="111"/>
    </location>
</feature>
<feature type="compositionally biased region" description="Low complexity" evidence="1">
    <location>
        <begin position="163"/>
        <end position="172"/>
    </location>
</feature>
<dbReference type="AlphaFoldDB" id="A0A919VSQ1"/>
<name>A0A919VSQ1_9ACTN</name>
<evidence type="ECO:0000259" key="3">
    <source>
        <dbReference type="SMART" id="SM00458"/>
    </source>
</evidence>
<dbReference type="SUPFAM" id="SSF50370">
    <property type="entry name" value="Ricin B-like lectins"/>
    <property type="match status" value="1"/>
</dbReference>
<keyword evidence="5" id="KW-1185">Reference proteome</keyword>
<comment type="caution">
    <text evidence="4">The sequence shown here is derived from an EMBL/GenBank/DDBJ whole genome shotgun (WGS) entry which is preliminary data.</text>
</comment>
<dbReference type="RefSeq" id="WP_212988996.1">
    <property type="nucleotide sequence ID" value="NZ_BAABEA010000008.1"/>
</dbReference>
<reference evidence="4" key="1">
    <citation type="submission" date="2021-03" db="EMBL/GenBank/DDBJ databases">
        <title>Whole genome shotgun sequence of Actinoplanes auranticolor NBRC 12245.</title>
        <authorList>
            <person name="Komaki H."/>
            <person name="Tamura T."/>
        </authorList>
    </citation>
    <scope>NUCLEOTIDE SEQUENCE</scope>
    <source>
        <strain evidence="4">NBRC 12245</strain>
    </source>
</reference>
<feature type="transmembrane region" description="Helical" evidence="2">
    <location>
        <begin position="72"/>
        <end position="92"/>
    </location>
</feature>
<keyword evidence="2" id="KW-1133">Transmembrane helix</keyword>
<evidence type="ECO:0000256" key="1">
    <source>
        <dbReference type="SAM" id="MobiDB-lite"/>
    </source>
</evidence>
<accession>A0A919VSQ1</accession>